<comment type="caution">
    <text evidence="1">The sequence shown here is derived from an EMBL/GenBank/DDBJ whole genome shotgun (WGS) entry which is preliminary data.</text>
</comment>
<reference evidence="1 2" key="1">
    <citation type="submission" date="2021-06" db="EMBL/GenBank/DDBJ databases">
        <title>Caerostris darwini draft genome.</title>
        <authorList>
            <person name="Kono N."/>
            <person name="Arakawa K."/>
        </authorList>
    </citation>
    <scope>NUCLEOTIDE SEQUENCE [LARGE SCALE GENOMIC DNA]</scope>
</reference>
<name>A0AAV4MA53_9ARAC</name>
<proteinExistence type="predicted"/>
<organism evidence="1 2">
    <name type="scientific">Caerostris darwini</name>
    <dbReference type="NCBI Taxonomy" id="1538125"/>
    <lineage>
        <taxon>Eukaryota</taxon>
        <taxon>Metazoa</taxon>
        <taxon>Ecdysozoa</taxon>
        <taxon>Arthropoda</taxon>
        <taxon>Chelicerata</taxon>
        <taxon>Arachnida</taxon>
        <taxon>Araneae</taxon>
        <taxon>Araneomorphae</taxon>
        <taxon>Entelegynae</taxon>
        <taxon>Araneoidea</taxon>
        <taxon>Araneidae</taxon>
        <taxon>Caerostris</taxon>
    </lineage>
</organism>
<keyword evidence="2" id="KW-1185">Reference proteome</keyword>
<evidence type="ECO:0000313" key="1">
    <source>
        <dbReference type="EMBL" id="GIX69313.1"/>
    </source>
</evidence>
<gene>
    <name evidence="1" type="ORF">CDAR_593011</name>
</gene>
<accession>A0AAV4MA53</accession>
<protein>
    <submittedName>
        <fullName evidence="1">Uncharacterized protein</fullName>
    </submittedName>
</protein>
<dbReference type="AlphaFoldDB" id="A0AAV4MA53"/>
<evidence type="ECO:0000313" key="2">
    <source>
        <dbReference type="Proteomes" id="UP001054837"/>
    </source>
</evidence>
<sequence>MLTYTDQLSYSAVISPMRFAMITGISPATEGCAKATQCFLHHLHFLPYPLHGKNTLLDPVHLVCYHSQELKQLDKEWGKDLLLFSLTSQITVSNSLLGS</sequence>
<dbReference type="EMBL" id="BPLQ01000256">
    <property type="protein sequence ID" value="GIX69313.1"/>
    <property type="molecule type" value="Genomic_DNA"/>
</dbReference>
<dbReference type="Proteomes" id="UP001054837">
    <property type="component" value="Unassembled WGS sequence"/>
</dbReference>